<dbReference type="EMBL" id="JAEFDC010000003">
    <property type="protein sequence ID" value="MBI1646458.1"/>
    <property type="molecule type" value="Genomic_DNA"/>
</dbReference>
<protein>
    <submittedName>
        <fullName evidence="1">Uncharacterized protein</fullName>
    </submittedName>
</protein>
<comment type="caution">
    <text evidence="1">The sequence shown here is derived from an EMBL/GenBank/DDBJ whole genome shotgun (WGS) entry which is preliminary data.</text>
</comment>
<reference evidence="1 2" key="1">
    <citation type="journal article" date="2021" name="Int. J. Syst. Evol. Microbiol.">
        <title>Capnocytophaga periodontitidis sp. nov., isolated from subgingival plaque of periodontitis patient.</title>
        <authorList>
            <person name="Zhang Y."/>
            <person name="Qiao D."/>
            <person name="Shi W."/>
            <person name="Wu D."/>
            <person name="Cai M."/>
        </authorList>
    </citation>
    <scope>NUCLEOTIDE SEQUENCE [LARGE SCALE GENOMIC DNA]</scope>
    <source>
        <strain evidence="1 2">051621</strain>
    </source>
</reference>
<keyword evidence="2" id="KW-1185">Reference proteome</keyword>
<name>A0ABS0SL19_9FLAO</name>
<dbReference type="Proteomes" id="UP000641139">
    <property type="component" value="Unassembled WGS sequence"/>
</dbReference>
<sequence length="154" mass="18349">MNLNINIPFESEKGNQYALVFSVYEPLSDISIPVVEVSLALKKQVTSTNSLKVFNYIIKEIEEYLSKREVILYYYCDNAEIYYRNSKKRFLSPQHFRSELFYTLFIKANPKDLLIKTSEIINETVGNHYINFIYKPKHQHYIDILSKEIEEYQK</sequence>
<evidence type="ECO:0000313" key="2">
    <source>
        <dbReference type="Proteomes" id="UP000641139"/>
    </source>
</evidence>
<organism evidence="1 2">
    <name type="scientific">Capnocytophaga periodontitidis</name>
    <dbReference type="NCBI Taxonomy" id="2795027"/>
    <lineage>
        <taxon>Bacteria</taxon>
        <taxon>Pseudomonadati</taxon>
        <taxon>Bacteroidota</taxon>
        <taxon>Flavobacteriia</taxon>
        <taxon>Flavobacteriales</taxon>
        <taxon>Flavobacteriaceae</taxon>
        <taxon>Capnocytophaga</taxon>
    </lineage>
</organism>
<proteinExistence type="predicted"/>
<evidence type="ECO:0000313" key="1">
    <source>
        <dbReference type="EMBL" id="MBI1646458.1"/>
    </source>
</evidence>
<accession>A0ABS0SL19</accession>
<dbReference type="RefSeq" id="WP_034555592.1">
    <property type="nucleotide sequence ID" value="NZ_JAEFDC010000003.1"/>
</dbReference>
<gene>
    <name evidence="1" type="ORF">I7X30_05215</name>
</gene>